<evidence type="ECO:0000256" key="5">
    <source>
        <dbReference type="ARBA" id="ARBA00022989"/>
    </source>
</evidence>
<gene>
    <name evidence="10" type="ORF">C2S53_000312</name>
</gene>
<reference evidence="10 11" key="1">
    <citation type="journal article" date="2021" name="Nat. Commun.">
        <title>Incipient diploidization of the medicinal plant Perilla within 10,000 years.</title>
        <authorList>
            <person name="Zhang Y."/>
            <person name="Shen Q."/>
            <person name="Leng L."/>
            <person name="Zhang D."/>
            <person name="Chen S."/>
            <person name="Shi Y."/>
            <person name="Ning Z."/>
            <person name="Chen S."/>
        </authorList>
    </citation>
    <scope>NUCLEOTIDE SEQUENCE [LARGE SCALE GENOMIC DNA]</scope>
    <source>
        <strain evidence="11">cv. PC099</strain>
    </source>
</reference>
<feature type="transmembrane region" description="Helical" evidence="7">
    <location>
        <begin position="657"/>
        <end position="674"/>
    </location>
</feature>
<dbReference type="InterPro" id="IPR021910">
    <property type="entry name" value="NGX6/PGAP6/MYMK"/>
</dbReference>
<dbReference type="PANTHER" id="PTHR14319">
    <property type="entry name" value="FIVE-SPAN TRANSMEMBRANE PROTEIN M83"/>
    <property type="match status" value="1"/>
</dbReference>
<sequence length="820" mass="92469">MMGKWLLGQFYLFLIFLVYVYVCDSQEQPLNTYTISSFSYAETVIRPYEWRYIRVELPPWFSSMSLALESNADTDLREVNNGSSLPMICFREGSPPLPDVYNTSVTGLVMEYISNYSFVVSQSLQNFEKCHPMQKNIWLRVTNEQISPGTWFFGLFNGIGPVRTQSKMINRGSEYSFSGNISVEGCMTSTMLGQFCNQTVNVLSCSESYNLTGTGLENGFYKGMKNNAIACRNANGIVCHEGGPNTYSLDVMGIVDEIFVAVTNLTFNETKPSNATGSLSLMCYARHGSMPLKTDYDFSVDISKAPLVINFPKAGRWYITVQPIDNSNKSETVQSSSFKACYLLVWQVNQCPLDKAGLNCTFERHILQTVLRKNPSVPFESNYMPITQEVLSNSNEFPLEPFLSNFSTGGSGEGAWTFFLLDIPYGATGGNIHIHLSAKSKINYELYARYGGLPSLHSWDYFYANNTSSSNGSMFFKLYDSNEDIISFYMLYVRGGTWSFGLRQINPADSTGKTDISLSLERCPQKCSSHGTCKSVLDTSGLMLYSYCDCDRDHGGFDCSVELVSHQGHIKQSIFLIASNAAAVLPAYWALRNKAFAEWVLYMSSGMASALYHSCDVGTWCILTFHVLQFLDFWLSFMAVVSTFVYLSTISEVSKRTIHTVLAIVTALLAETGPTRPKNIGYVIGLGTLGLLVGWGLEFCARNRTFSFPREFHLNLLIRWEIIKEWFHNIIKTIIKRFRWGFIIAGFATLAMAAISWKMESTESYWIWHSLWHISIYTSSFLFLCSKANVTTCENERLSDGSYELTRQNSYNGGEQRLER</sequence>
<feature type="transmembrane region" description="Helical" evidence="7">
    <location>
        <begin position="740"/>
        <end position="759"/>
    </location>
</feature>
<evidence type="ECO:0000259" key="9">
    <source>
        <dbReference type="PROSITE" id="PS00022"/>
    </source>
</evidence>
<dbReference type="PANTHER" id="PTHR14319:SF3">
    <property type="entry name" value="TRANSMEMBRANE PROTEIN-LIKE PROTEIN"/>
    <property type="match status" value="1"/>
</dbReference>
<keyword evidence="6 7" id="KW-0472">Membrane</keyword>
<feature type="transmembrane region" description="Helical" evidence="7">
    <location>
        <begin position="680"/>
        <end position="701"/>
    </location>
</feature>
<keyword evidence="8" id="KW-0732">Signal</keyword>
<evidence type="ECO:0000313" key="10">
    <source>
        <dbReference type="EMBL" id="KAH6829997.1"/>
    </source>
</evidence>
<feature type="signal peptide" evidence="8">
    <location>
        <begin position="1"/>
        <end position="25"/>
    </location>
</feature>
<feature type="transmembrane region" description="Helical" evidence="7">
    <location>
        <begin position="633"/>
        <end position="650"/>
    </location>
</feature>
<evidence type="ECO:0000313" key="11">
    <source>
        <dbReference type="Proteomes" id="UP001190926"/>
    </source>
</evidence>
<feature type="transmembrane region" description="Helical" evidence="7">
    <location>
        <begin position="765"/>
        <end position="785"/>
    </location>
</feature>
<keyword evidence="11" id="KW-1185">Reference proteome</keyword>
<dbReference type="Pfam" id="PF12036">
    <property type="entry name" value="DUF3522"/>
    <property type="match status" value="1"/>
</dbReference>
<keyword evidence="3" id="KW-1003">Cell membrane</keyword>
<evidence type="ECO:0000256" key="3">
    <source>
        <dbReference type="ARBA" id="ARBA00022475"/>
    </source>
</evidence>
<evidence type="ECO:0000256" key="4">
    <source>
        <dbReference type="ARBA" id="ARBA00022692"/>
    </source>
</evidence>
<dbReference type="EMBL" id="SDAM02000101">
    <property type="protein sequence ID" value="KAH6829997.1"/>
    <property type="molecule type" value="Genomic_DNA"/>
</dbReference>
<evidence type="ECO:0000256" key="6">
    <source>
        <dbReference type="ARBA" id="ARBA00023136"/>
    </source>
</evidence>
<comment type="subcellular location">
    <subcellularLocation>
        <location evidence="1">Cell membrane</location>
        <topology evidence="1">Multi-pass membrane protein</topology>
    </subcellularLocation>
</comment>
<name>A0AAD4JA49_PERFH</name>
<evidence type="ECO:0000256" key="2">
    <source>
        <dbReference type="ARBA" id="ARBA00005542"/>
    </source>
</evidence>
<dbReference type="PROSITE" id="PS00022">
    <property type="entry name" value="EGF_1"/>
    <property type="match status" value="1"/>
</dbReference>
<protein>
    <submittedName>
        <fullName evidence="10">Transmembrane protein-like protein</fullName>
    </submittedName>
</protein>
<comment type="caution">
    <text evidence="10">The sequence shown here is derived from an EMBL/GenBank/DDBJ whole genome shotgun (WGS) entry which is preliminary data.</text>
</comment>
<organism evidence="10 11">
    <name type="scientific">Perilla frutescens var. hirtella</name>
    <name type="common">Perilla citriodora</name>
    <name type="synonym">Perilla setoyensis</name>
    <dbReference type="NCBI Taxonomy" id="608512"/>
    <lineage>
        <taxon>Eukaryota</taxon>
        <taxon>Viridiplantae</taxon>
        <taxon>Streptophyta</taxon>
        <taxon>Embryophyta</taxon>
        <taxon>Tracheophyta</taxon>
        <taxon>Spermatophyta</taxon>
        <taxon>Magnoliopsida</taxon>
        <taxon>eudicotyledons</taxon>
        <taxon>Gunneridae</taxon>
        <taxon>Pentapetalae</taxon>
        <taxon>asterids</taxon>
        <taxon>lamiids</taxon>
        <taxon>Lamiales</taxon>
        <taxon>Lamiaceae</taxon>
        <taxon>Nepetoideae</taxon>
        <taxon>Elsholtzieae</taxon>
        <taxon>Perilla</taxon>
    </lineage>
</organism>
<dbReference type="AlphaFoldDB" id="A0AAD4JA49"/>
<feature type="domain" description="EGF-like" evidence="9">
    <location>
        <begin position="548"/>
        <end position="559"/>
    </location>
</feature>
<keyword evidence="5 7" id="KW-1133">Transmembrane helix</keyword>
<proteinExistence type="inferred from homology"/>
<dbReference type="GO" id="GO:0005886">
    <property type="term" value="C:plasma membrane"/>
    <property type="evidence" value="ECO:0007669"/>
    <property type="project" value="UniProtKB-SubCell"/>
</dbReference>
<dbReference type="InterPro" id="IPR000742">
    <property type="entry name" value="EGF"/>
</dbReference>
<feature type="chain" id="PRO_5042256477" evidence="8">
    <location>
        <begin position="26"/>
        <end position="820"/>
    </location>
</feature>
<accession>A0AAD4JA49</accession>
<dbReference type="Proteomes" id="UP001190926">
    <property type="component" value="Unassembled WGS sequence"/>
</dbReference>
<evidence type="ECO:0000256" key="7">
    <source>
        <dbReference type="SAM" id="Phobius"/>
    </source>
</evidence>
<evidence type="ECO:0000256" key="1">
    <source>
        <dbReference type="ARBA" id="ARBA00004651"/>
    </source>
</evidence>
<evidence type="ECO:0000256" key="8">
    <source>
        <dbReference type="SAM" id="SignalP"/>
    </source>
</evidence>
<keyword evidence="4 7" id="KW-0812">Transmembrane</keyword>
<comment type="similarity">
    <text evidence="2">Belongs to the TMEM8 family.</text>
</comment>